<evidence type="ECO:0000313" key="3">
    <source>
        <dbReference type="Proteomes" id="UP000322983"/>
    </source>
</evidence>
<dbReference type="Proteomes" id="UP000322983">
    <property type="component" value="Chromosome"/>
</dbReference>
<evidence type="ECO:0000313" key="4">
    <source>
        <dbReference type="Proteomes" id="UP000325030"/>
    </source>
</evidence>
<accession>A0A510E4N9</accession>
<accession>A0A510DWX3</accession>
<dbReference type="KEGG" id="step:IC006_2041"/>
<name>A0A510DWX3_9CREN</name>
<evidence type="ECO:0000313" key="1">
    <source>
        <dbReference type="EMBL" id="BBG24707.1"/>
    </source>
</evidence>
<dbReference type="EMBL" id="AP018929">
    <property type="protein sequence ID" value="BBG24707.1"/>
    <property type="molecule type" value="Genomic_DNA"/>
</dbReference>
<protein>
    <submittedName>
        <fullName evidence="1">Uncharacterized protein</fullName>
    </submittedName>
</protein>
<keyword evidence="3" id="KW-1185">Reference proteome</keyword>
<organism evidence="1 3">
    <name type="scientific">Sulfuracidifex tepidarius</name>
    <dbReference type="NCBI Taxonomy" id="1294262"/>
    <lineage>
        <taxon>Archaea</taxon>
        <taxon>Thermoproteota</taxon>
        <taxon>Thermoprotei</taxon>
        <taxon>Sulfolobales</taxon>
        <taxon>Sulfolobaceae</taxon>
        <taxon>Sulfuracidifex</taxon>
    </lineage>
</organism>
<dbReference type="STRING" id="1294262.GCA_001316085_01717"/>
<reference evidence="4" key="1">
    <citation type="submission" date="2018-09" db="EMBL/GenBank/DDBJ databases">
        <title>Complete Genome Sequencing of Sulfolobus sp. JCM 16834.</title>
        <authorList>
            <person name="Kato S."/>
            <person name="Itoh T."/>
            <person name="Ohkuma M."/>
        </authorList>
    </citation>
    <scope>NUCLEOTIDE SEQUENCE [LARGE SCALE GENOMIC DNA]</scope>
    <source>
        <strain evidence="4">IC-007</strain>
    </source>
</reference>
<dbReference type="Proteomes" id="UP000325030">
    <property type="component" value="Chromosome"/>
</dbReference>
<gene>
    <name evidence="1" type="ORF">IC006_2041</name>
    <name evidence="2" type="ORF">IC007_2049</name>
</gene>
<dbReference type="AlphaFoldDB" id="A0A510DWX3"/>
<evidence type="ECO:0000313" key="2">
    <source>
        <dbReference type="EMBL" id="BBG27495.1"/>
    </source>
</evidence>
<dbReference type="OrthoDB" id="374745at2157"/>
<dbReference type="EMBL" id="AP018930">
    <property type="protein sequence ID" value="BBG27495.1"/>
    <property type="molecule type" value="Genomic_DNA"/>
</dbReference>
<reference evidence="1 3" key="2">
    <citation type="journal article" date="2020" name="Int. J. Syst. Evol. Microbiol.">
        <title>Sulfuracidifex tepidarius gen. nov., sp. nov. and transfer of Sulfolobus metallicus Huber and Stetter 1992 to the genus Sulfuracidifex as Sulfuracidifex metallicus comb. nov.</title>
        <authorList>
            <person name="Itoh T."/>
            <person name="Miura T."/>
            <person name="Sakai H.D."/>
            <person name="Kato S."/>
            <person name="Ohkuma M."/>
            <person name="Takashina T."/>
        </authorList>
    </citation>
    <scope>NUCLEOTIDE SEQUENCE [LARGE SCALE GENOMIC DNA]</scope>
    <source>
        <strain evidence="1 3">IC-006</strain>
        <strain evidence="2">IC-007</strain>
    </source>
</reference>
<sequence>MESVIAKSVRYTDENGFIISQKPCKGFAVYLAIMPTNSVKEVSVFKIDGCKEEYVKSFDSTEGSMEVVKEMEGMPQGLVNVVLQTLK</sequence>
<dbReference type="RefSeq" id="WP_054845976.1">
    <property type="nucleotide sequence ID" value="NZ_AP018929.1"/>
</dbReference>
<proteinExistence type="predicted"/>
<dbReference type="GeneID" id="41718382"/>